<evidence type="ECO:0000313" key="2">
    <source>
        <dbReference type="Proteomes" id="UP000784294"/>
    </source>
</evidence>
<proteinExistence type="predicted"/>
<organism evidence="1 2">
    <name type="scientific">Protopolystoma xenopodis</name>
    <dbReference type="NCBI Taxonomy" id="117903"/>
    <lineage>
        <taxon>Eukaryota</taxon>
        <taxon>Metazoa</taxon>
        <taxon>Spiralia</taxon>
        <taxon>Lophotrochozoa</taxon>
        <taxon>Platyhelminthes</taxon>
        <taxon>Monogenea</taxon>
        <taxon>Polyopisthocotylea</taxon>
        <taxon>Polystomatidea</taxon>
        <taxon>Polystomatidae</taxon>
        <taxon>Protopolystoma</taxon>
    </lineage>
</organism>
<comment type="caution">
    <text evidence="1">The sequence shown here is derived from an EMBL/GenBank/DDBJ whole genome shotgun (WGS) entry which is preliminary data.</text>
</comment>
<dbReference type="AlphaFoldDB" id="A0A448XNC9"/>
<dbReference type="EMBL" id="CAAALY010266628">
    <property type="protein sequence ID" value="VEL40826.1"/>
    <property type="molecule type" value="Genomic_DNA"/>
</dbReference>
<keyword evidence="2" id="KW-1185">Reference proteome</keyword>
<gene>
    <name evidence="1" type="ORF">PXEA_LOCUS34266</name>
</gene>
<accession>A0A448XNC9</accession>
<reference evidence="1" key="1">
    <citation type="submission" date="2018-11" db="EMBL/GenBank/DDBJ databases">
        <authorList>
            <consortium name="Pathogen Informatics"/>
        </authorList>
    </citation>
    <scope>NUCLEOTIDE SEQUENCE</scope>
</reference>
<evidence type="ECO:0000313" key="1">
    <source>
        <dbReference type="EMBL" id="VEL40826.1"/>
    </source>
</evidence>
<dbReference type="Proteomes" id="UP000784294">
    <property type="component" value="Unassembled WGS sequence"/>
</dbReference>
<name>A0A448XNC9_9PLAT</name>
<sequence>MTARSGEHWPLVLDYRSEATVGTLLLITRQLHPKPPETASYSNSPRPIFSLPRCITSRLTLLHFSPAHFASPWLTVILPTHMSRG</sequence>
<protein>
    <submittedName>
        <fullName evidence="1">Uncharacterized protein</fullName>
    </submittedName>
</protein>